<accession>A0A368K1A5</accession>
<comment type="caution">
    <text evidence="3">The sequence shown here is derived from an EMBL/GenBank/DDBJ whole genome shotgun (WGS) entry which is preliminary data.</text>
</comment>
<dbReference type="InterPro" id="IPR009739">
    <property type="entry name" value="LprI-like_N"/>
</dbReference>
<dbReference type="Gene3D" id="1.20.1270.180">
    <property type="match status" value="1"/>
</dbReference>
<dbReference type="RefSeq" id="WP_114442177.1">
    <property type="nucleotide sequence ID" value="NZ_QOZG01000009.1"/>
</dbReference>
<dbReference type="EMBL" id="QOZG01000009">
    <property type="protein sequence ID" value="RCS22182.1"/>
    <property type="molecule type" value="Genomic_DNA"/>
</dbReference>
<dbReference type="Pfam" id="PF07007">
    <property type="entry name" value="LprI"/>
    <property type="match status" value="1"/>
</dbReference>
<dbReference type="PANTHER" id="PTHR14136">
    <property type="entry name" value="BTB_POZ DOMAIN-CONTAINING PROTEIN KCTD9"/>
    <property type="match status" value="1"/>
</dbReference>
<feature type="signal peptide" evidence="1">
    <location>
        <begin position="1"/>
        <end position="24"/>
    </location>
</feature>
<keyword evidence="1" id="KW-0732">Signal</keyword>
<feature type="domain" description="Lysozyme inhibitor LprI-like N-terminal" evidence="2">
    <location>
        <begin position="34"/>
        <end position="114"/>
    </location>
</feature>
<feature type="chain" id="PRO_5016952707" evidence="1">
    <location>
        <begin position="25"/>
        <end position="367"/>
    </location>
</feature>
<evidence type="ECO:0000259" key="2">
    <source>
        <dbReference type="Pfam" id="PF07007"/>
    </source>
</evidence>
<proteinExistence type="predicted"/>
<sequence>MRRIFLQLGVLFFILAGGTMSAGAASFDCGRARAPDEKAICANPDLSSADDGLAYTYQTLLRLVKGDERQKAVDEQRAWLKARAACGGDTSCLKALYDKENERLNAALAATQKRVGLALFRQTGQCFGCNYPNENFSGIKPAETADHGLINCTVNAVVNGTFDGSKFDHTNFVTCPTKYDSALASMSWNNASLRNADFTGANLGGNSMDYADLSGANLTDANLYEISMHGTVLKGARLVRVQSAPASMSGACSDFTGADFADANLEKAEICGVFLGANFTGANLRDAKITGYATGIPPAEINVDVYDPSNSRVPGDTPFGGKINLSGANLTGASIFTETSLKSGGYGFAILCRTVMPDGEISNRDCK</sequence>
<dbReference type="InterPro" id="IPR051082">
    <property type="entry name" value="Pentapeptide-BTB/POZ_domain"/>
</dbReference>
<evidence type="ECO:0000313" key="3">
    <source>
        <dbReference type="EMBL" id="RCS22182.1"/>
    </source>
</evidence>
<dbReference type="OrthoDB" id="8447321at2"/>
<organism evidence="3 4">
    <name type="scientific">Phyllobacterium salinisoli</name>
    <dbReference type="NCBI Taxonomy" id="1899321"/>
    <lineage>
        <taxon>Bacteria</taxon>
        <taxon>Pseudomonadati</taxon>
        <taxon>Pseudomonadota</taxon>
        <taxon>Alphaproteobacteria</taxon>
        <taxon>Hyphomicrobiales</taxon>
        <taxon>Phyllobacteriaceae</taxon>
        <taxon>Phyllobacterium</taxon>
    </lineage>
</organism>
<dbReference type="Proteomes" id="UP000253420">
    <property type="component" value="Unassembled WGS sequence"/>
</dbReference>
<dbReference type="PANTHER" id="PTHR14136:SF17">
    <property type="entry name" value="BTB_POZ DOMAIN-CONTAINING PROTEIN KCTD9"/>
    <property type="match status" value="1"/>
</dbReference>
<protein>
    <submittedName>
        <fullName evidence="3">DUF1311 domain-containing protein</fullName>
    </submittedName>
</protein>
<reference evidence="3 4" key="1">
    <citation type="submission" date="2018-07" db="EMBL/GenBank/DDBJ databases">
        <title>The draft genome of Phyllobacterium salinisoli.</title>
        <authorList>
            <person name="Liu L."/>
            <person name="Li L."/>
            <person name="Zhang X."/>
            <person name="Liang L."/>
        </authorList>
    </citation>
    <scope>NUCLEOTIDE SEQUENCE [LARGE SCALE GENOMIC DNA]</scope>
    <source>
        <strain evidence="3 4">LLAN61</strain>
    </source>
</reference>
<dbReference type="Pfam" id="PF00805">
    <property type="entry name" value="Pentapeptide"/>
    <property type="match status" value="2"/>
</dbReference>
<name>A0A368K1A5_9HYPH</name>
<evidence type="ECO:0000313" key="4">
    <source>
        <dbReference type="Proteomes" id="UP000253420"/>
    </source>
</evidence>
<dbReference type="Gene3D" id="2.160.20.80">
    <property type="entry name" value="E3 ubiquitin-protein ligase SopA"/>
    <property type="match status" value="1"/>
</dbReference>
<dbReference type="AlphaFoldDB" id="A0A368K1A5"/>
<dbReference type="SUPFAM" id="SSF141571">
    <property type="entry name" value="Pentapeptide repeat-like"/>
    <property type="match status" value="1"/>
</dbReference>
<gene>
    <name evidence="3" type="ORF">DUT91_19500</name>
</gene>
<evidence type="ECO:0000256" key="1">
    <source>
        <dbReference type="SAM" id="SignalP"/>
    </source>
</evidence>
<keyword evidence="4" id="KW-1185">Reference proteome</keyword>
<dbReference type="InterPro" id="IPR001646">
    <property type="entry name" value="5peptide_repeat"/>
</dbReference>